<name>A0A7W7ZXZ3_9ACTN</name>
<dbReference type="EMBL" id="JACHIN010000001">
    <property type="protein sequence ID" value="MBB5075321.1"/>
    <property type="molecule type" value="Genomic_DNA"/>
</dbReference>
<reference evidence="4 5" key="1">
    <citation type="submission" date="2020-08" db="EMBL/GenBank/DDBJ databases">
        <title>Genomic Encyclopedia of Type Strains, Phase IV (KMG-IV): sequencing the most valuable type-strain genomes for metagenomic binning, comparative biology and taxonomic classification.</title>
        <authorList>
            <person name="Goeker M."/>
        </authorList>
    </citation>
    <scope>NUCLEOTIDE SEQUENCE [LARGE SCALE GENOMIC DNA]</scope>
    <source>
        <strain evidence="4 5">DSM 45385</strain>
    </source>
</reference>
<dbReference type="AlphaFoldDB" id="A0A7W7ZXZ3"/>
<dbReference type="CDD" id="cd04301">
    <property type="entry name" value="NAT_SF"/>
    <property type="match status" value="1"/>
</dbReference>
<keyword evidence="5" id="KW-1185">Reference proteome</keyword>
<feature type="domain" description="N-acetyltransferase" evidence="3">
    <location>
        <begin position="3"/>
        <end position="166"/>
    </location>
</feature>
<dbReference type="InterPro" id="IPR050832">
    <property type="entry name" value="Bact_Acetyltransf"/>
</dbReference>
<dbReference type="PANTHER" id="PTHR43877">
    <property type="entry name" value="AMINOALKYLPHOSPHONATE N-ACETYLTRANSFERASE-RELATED-RELATED"/>
    <property type="match status" value="1"/>
</dbReference>
<comment type="caution">
    <text evidence="4">The sequence shown here is derived from an EMBL/GenBank/DDBJ whole genome shotgun (WGS) entry which is preliminary data.</text>
</comment>
<dbReference type="Proteomes" id="UP000568380">
    <property type="component" value="Unassembled WGS sequence"/>
</dbReference>
<accession>A0A7W7ZXZ3</accession>
<dbReference type="RefSeq" id="WP_184958372.1">
    <property type="nucleotide sequence ID" value="NZ_JACHIN010000001.1"/>
</dbReference>
<dbReference type="GO" id="GO:0016747">
    <property type="term" value="F:acyltransferase activity, transferring groups other than amino-acyl groups"/>
    <property type="evidence" value="ECO:0007669"/>
    <property type="project" value="InterPro"/>
</dbReference>
<proteinExistence type="predicted"/>
<gene>
    <name evidence="4" type="ORF">HNR40_000767</name>
</gene>
<dbReference type="SUPFAM" id="SSF55729">
    <property type="entry name" value="Acyl-CoA N-acyltransferases (Nat)"/>
    <property type="match status" value="1"/>
</dbReference>
<evidence type="ECO:0000256" key="2">
    <source>
        <dbReference type="ARBA" id="ARBA00023315"/>
    </source>
</evidence>
<organism evidence="4 5">
    <name type="scientific">Nonomuraea endophytica</name>
    <dbReference type="NCBI Taxonomy" id="714136"/>
    <lineage>
        <taxon>Bacteria</taxon>
        <taxon>Bacillati</taxon>
        <taxon>Actinomycetota</taxon>
        <taxon>Actinomycetes</taxon>
        <taxon>Streptosporangiales</taxon>
        <taxon>Streptosporangiaceae</taxon>
        <taxon>Nonomuraea</taxon>
    </lineage>
</organism>
<evidence type="ECO:0000313" key="4">
    <source>
        <dbReference type="EMBL" id="MBB5075321.1"/>
    </source>
</evidence>
<dbReference type="Gene3D" id="3.40.630.30">
    <property type="match status" value="1"/>
</dbReference>
<dbReference type="InterPro" id="IPR016181">
    <property type="entry name" value="Acyl_CoA_acyltransferase"/>
</dbReference>
<protein>
    <submittedName>
        <fullName evidence="4">RimJ/RimL family protein N-acetyltransferase</fullName>
    </submittedName>
</protein>
<evidence type="ECO:0000259" key="3">
    <source>
        <dbReference type="PROSITE" id="PS51186"/>
    </source>
</evidence>
<dbReference type="Pfam" id="PF00583">
    <property type="entry name" value="Acetyltransf_1"/>
    <property type="match status" value="1"/>
</dbReference>
<dbReference type="InterPro" id="IPR000182">
    <property type="entry name" value="GNAT_dom"/>
</dbReference>
<keyword evidence="2" id="KW-0012">Acyltransferase</keyword>
<sequence length="166" mass="18221">MVITIRHATIEDGDVLGEIHADSWGVAYAPFFEPAFAAGQVSSRRTRWHARLSPLQDTILVAEGDGRPLALSWFGPSKTVNGIAEVHGFYAHPDGWGTGVAPALMTATLAQLKNDGFTRAHLWTLRDTPQSRRFYTKSGFAETGAERDHDFGDGRPLIQVEFSVDL</sequence>
<dbReference type="PROSITE" id="PS51186">
    <property type="entry name" value="GNAT"/>
    <property type="match status" value="1"/>
</dbReference>
<evidence type="ECO:0000256" key="1">
    <source>
        <dbReference type="ARBA" id="ARBA00022679"/>
    </source>
</evidence>
<evidence type="ECO:0000313" key="5">
    <source>
        <dbReference type="Proteomes" id="UP000568380"/>
    </source>
</evidence>
<keyword evidence="1 4" id="KW-0808">Transferase</keyword>